<name>Q6Q0L2_9VIRU</name>
<dbReference type="RefSeq" id="YP_025000.1">
    <property type="nucleotide sequence ID" value="NC_005892.1"/>
</dbReference>
<accession>Q6Q0L2</accession>
<dbReference type="KEGG" id="vg:2846019"/>
<evidence type="ECO:0000313" key="1">
    <source>
        <dbReference type="EMBL" id="AAS89079.1"/>
    </source>
</evidence>
<sequence>MTCFYVTFQFIVLHPRKSLSPFHILFEFFYLLLNCKINVNTFSQPLPQSQDKLKLFSNTRRLVSAG</sequence>
<keyword evidence="2" id="KW-1185">Reference proteome</keyword>
<evidence type="ECO:0000313" key="2">
    <source>
        <dbReference type="Proteomes" id="UP000002609"/>
    </source>
</evidence>
<proteinExistence type="predicted"/>
<gene>
    <name evidence="1" type="ORF">D66</name>
</gene>
<reference evidence="1 2" key="1">
    <citation type="journal article" date="2004" name="Proc. Natl. Acad. Sci. U.S.A.">
        <title>The structure of a thermophilic archaeal virus shows a double-stranded DNA viral capsid type that spans all domains of life.</title>
        <authorList>
            <person name="Rice G."/>
            <person name="Tang L."/>
            <person name="Stedman K."/>
            <person name="Roberto F."/>
            <person name="Spuhler J."/>
            <person name="Gillitzer E."/>
            <person name="Johnson J.E."/>
            <person name="Douglas T."/>
            <person name="Young M."/>
        </authorList>
    </citation>
    <scope>NUCLEOTIDE SEQUENCE</scope>
</reference>
<protein>
    <submittedName>
        <fullName evidence="1">Uncharacterized protein</fullName>
    </submittedName>
</protein>
<dbReference type="GeneID" id="2846019"/>
<organism evidence="1 2">
    <name type="scientific">Sulfolobus turreted icosahedral virus 1</name>
    <dbReference type="NCBI Taxonomy" id="269145"/>
    <lineage>
        <taxon>Viruses</taxon>
        <taxon>Varidnaviria</taxon>
        <taxon>Abadenavirae</taxon>
        <taxon>Produgelaviricota</taxon>
        <taxon>Belvinaviricetes</taxon>
        <taxon>Belfryvirales</taxon>
        <taxon>Turriviridae</taxon>
        <taxon>Alphaturrivirus</taxon>
        <taxon>Alphaturrivirus yellowstonense</taxon>
    </lineage>
</organism>
<dbReference type="Proteomes" id="UP000002609">
    <property type="component" value="Segment"/>
</dbReference>
<dbReference type="EMBL" id="AY569307">
    <property type="protein sequence ID" value="AAS89079.1"/>
    <property type="molecule type" value="Genomic_DNA"/>
</dbReference>